<dbReference type="AlphaFoldDB" id="A0A1G8TWX6"/>
<evidence type="ECO:0000256" key="6">
    <source>
        <dbReference type="ARBA" id="ARBA00023136"/>
    </source>
</evidence>
<evidence type="ECO:0000256" key="2">
    <source>
        <dbReference type="ARBA" id="ARBA00006448"/>
    </source>
</evidence>
<evidence type="ECO:0000313" key="11">
    <source>
        <dbReference type="Proteomes" id="UP000199225"/>
    </source>
</evidence>
<feature type="transmembrane region" description="Helical" evidence="7">
    <location>
        <begin position="6"/>
        <end position="25"/>
    </location>
</feature>
<gene>
    <name evidence="10" type="ORF">SAMN04490247_1978</name>
</gene>
<proteinExistence type="inferred from homology"/>
<dbReference type="RefSeq" id="WP_093193704.1">
    <property type="nucleotide sequence ID" value="NZ_FNEV01000005.1"/>
</dbReference>
<keyword evidence="11" id="KW-1185">Reference proteome</keyword>
<evidence type="ECO:0000256" key="3">
    <source>
        <dbReference type="ARBA" id="ARBA00022475"/>
    </source>
</evidence>
<reference evidence="11" key="1">
    <citation type="submission" date="2016-10" db="EMBL/GenBank/DDBJ databases">
        <authorList>
            <person name="Varghese N."/>
            <person name="Submissions S."/>
        </authorList>
    </citation>
    <scope>NUCLEOTIDE SEQUENCE [LARGE SCALE GENOMIC DNA]</scope>
    <source>
        <strain evidence="11">DSM 4771</strain>
    </source>
</reference>
<feature type="transmembrane region" description="Helical" evidence="7">
    <location>
        <begin position="58"/>
        <end position="78"/>
    </location>
</feature>
<dbReference type="InterPro" id="IPR048454">
    <property type="entry name" value="YetF_N"/>
</dbReference>
<dbReference type="EMBL" id="FNEV01000005">
    <property type="protein sequence ID" value="SDJ45230.1"/>
    <property type="molecule type" value="Genomic_DNA"/>
</dbReference>
<evidence type="ECO:0000256" key="4">
    <source>
        <dbReference type="ARBA" id="ARBA00022692"/>
    </source>
</evidence>
<evidence type="ECO:0000256" key="7">
    <source>
        <dbReference type="SAM" id="Phobius"/>
    </source>
</evidence>
<keyword evidence="6 7" id="KW-0472">Membrane</keyword>
<dbReference type="OrthoDB" id="1076133at2"/>
<dbReference type="PANTHER" id="PTHR34582">
    <property type="entry name" value="UPF0702 TRANSMEMBRANE PROTEIN YCAP"/>
    <property type="match status" value="1"/>
</dbReference>
<comment type="subcellular location">
    <subcellularLocation>
        <location evidence="1">Cell membrane</location>
        <topology evidence="1">Multi-pass membrane protein</topology>
    </subcellularLocation>
</comment>
<dbReference type="InterPro" id="IPR023090">
    <property type="entry name" value="UPF0702_alpha/beta_dom_sf"/>
</dbReference>
<dbReference type="Pfam" id="PF20730">
    <property type="entry name" value="YetF_N"/>
    <property type="match status" value="1"/>
</dbReference>
<keyword evidence="3" id="KW-1003">Cell membrane</keyword>
<name>A0A1G8TWX6_9BACI</name>
<feature type="domain" description="YetF-like N-terminal transmembrane" evidence="9">
    <location>
        <begin position="3"/>
        <end position="77"/>
    </location>
</feature>
<dbReference type="InterPro" id="IPR007353">
    <property type="entry name" value="DUF421"/>
</dbReference>
<evidence type="ECO:0000259" key="9">
    <source>
        <dbReference type="Pfam" id="PF20730"/>
    </source>
</evidence>
<feature type="domain" description="YetF C-terminal" evidence="8">
    <location>
        <begin position="80"/>
        <end position="214"/>
    </location>
</feature>
<evidence type="ECO:0000259" key="8">
    <source>
        <dbReference type="Pfam" id="PF04239"/>
    </source>
</evidence>
<organism evidence="10 11">
    <name type="scientific">Salimicrobium halophilum</name>
    <dbReference type="NCBI Taxonomy" id="86666"/>
    <lineage>
        <taxon>Bacteria</taxon>
        <taxon>Bacillati</taxon>
        <taxon>Bacillota</taxon>
        <taxon>Bacilli</taxon>
        <taxon>Bacillales</taxon>
        <taxon>Bacillaceae</taxon>
        <taxon>Salimicrobium</taxon>
    </lineage>
</organism>
<accession>A0A1G8TWX6</accession>
<dbReference type="GO" id="GO:0005886">
    <property type="term" value="C:plasma membrane"/>
    <property type="evidence" value="ECO:0007669"/>
    <property type="project" value="UniProtKB-SubCell"/>
</dbReference>
<dbReference type="STRING" id="86666.SAMN04490247_1978"/>
<dbReference type="Pfam" id="PF04239">
    <property type="entry name" value="DUF421"/>
    <property type="match status" value="1"/>
</dbReference>
<keyword evidence="5 7" id="KW-1133">Transmembrane helix</keyword>
<evidence type="ECO:0000256" key="5">
    <source>
        <dbReference type="ARBA" id="ARBA00022989"/>
    </source>
</evidence>
<protein>
    <submittedName>
        <fullName evidence="10">Uncharacterized membrane protein YcaP, DUF421 family</fullName>
    </submittedName>
</protein>
<evidence type="ECO:0000256" key="1">
    <source>
        <dbReference type="ARBA" id="ARBA00004651"/>
    </source>
</evidence>
<comment type="similarity">
    <text evidence="2">Belongs to the UPF0702 family.</text>
</comment>
<sequence length="224" mass="25382">MNYVEITFDTLFGFLGLFILTKLLGKTQITQITAFDFIAALVLGELVGNALYDPDTGIVEIGFAILLWGILIYTTEIVTQKWKRTRNILEGQPSIIINHGKIDRQSLKKNKLDVNQLLHLLRAKDVFSVQDVAYAILETDGTVSVMKNDPAQVPTKDDFSFPVQNLPLPRALITDGEIIEDNLKELGKDETWLHRQLKKQKIDSAKEVMYAEYKEGESLFLLKL</sequence>
<dbReference type="PANTHER" id="PTHR34582:SF5">
    <property type="entry name" value="UPF0702 TRANSMEMBRANE PROTEIN YETF"/>
    <property type="match status" value="1"/>
</dbReference>
<dbReference type="Proteomes" id="UP000199225">
    <property type="component" value="Unassembled WGS sequence"/>
</dbReference>
<dbReference type="Gene3D" id="3.30.240.20">
    <property type="entry name" value="bsu07140 like domains"/>
    <property type="match status" value="2"/>
</dbReference>
<keyword evidence="4 7" id="KW-0812">Transmembrane</keyword>
<evidence type="ECO:0000313" key="10">
    <source>
        <dbReference type="EMBL" id="SDJ45230.1"/>
    </source>
</evidence>